<feature type="transmembrane region" description="Helical" evidence="1">
    <location>
        <begin position="49"/>
        <end position="66"/>
    </location>
</feature>
<evidence type="ECO:0000256" key="1">
    <source>
        <dbReference type="SAM" id="Phobius"/>
    </source>
</evidence>
<dbReference type="RefSeq" id="WP_009131862.1">
    <property type="nucleotide sequence ID" value="NZ_JH992944.1"/>
</dbReference>
<feature type="transmembrane region" description="Helical" evidence="1">
    <location>
        <begin position="78"/>
        <end position="97"/>
    </location>
</feature>
<keyword evidence="3" id="KW-1185">Reference proteome</keyword>
<dbReference type="EMBL" id="ADLF01000020">
    <property type="protein sequence ID" value="EKU88506.1"/>
    <property type="molecule type" value="Genomic_DNA"/>
</dbReference>
<organism evidence="2 3">
    <name type="scientific">Bacteroides oleiciplenus YIT 12058</name>
    <dbReference type="NCBI Taxonomy" id="742727"/>
    <lineage>
        <taxon>Bacteria</taxon>
        <taxon>Pseudomonadati</taxon>
        <taxon>Bacteroidota</taxon>
        <taxon>Bacteroidia</taxon>
        <taxon>Bacteroidales</taxon>
        <taxon>Bacteroidaceae</taxon>
        <taxon>Bacteroides</taxon>
    </lineage>
</organism>
<accession>K9DYX8</accession>
<reference evidence="2 3" key="1">
    <citation type="submission" date="2012-09" db="EMBL/GenBank/DDBJ databases">
        <title>The Genome Sequence of Bacteroides oleiciplenus YIT 12058.</title>
        <authorList>
            <consortium name="The Broad Institute Genome Sequencing Platform"/>
            <person name="Earl A."/>
            <person name="Ward D."/>
            <person name="Feldgarden M."/>
            <person name="Gevers D."/>
            <person name="Morotomi M."/>
            <person name="Walker B."/>
            <person name="Young S.K."/>
            <person name="Zeng Q."/>
            <person name="Gargeya S."/>
            <person name="Fitzgerald M."/>
            <person name="Haas B."/>
            <person name="Abouelleil A."/>
            <person name="Alvarado L."/>
            <person name="Arachchi H.M."/>
            <person name="Berlin A.M."/>
            <person name="Chapman S.B."/>
            <person name="Goldberg J."/>
            <person name="Griggs A."/>
            <person name="Gujja S."/>
            <person name="Hansen M."/>
            <person name="Howarth C."/>
            <person name="Imamovic A."/>
            <person name="Larimer J."/>
            <person name="McCowen C."/>
            <person name="Montmayeur A."/>
            <person name="Murphy C."/>
            <person name="Neiman D."/>
            <person name="Pearson M."/>
            <person name="Priest M."/>
            <person name="Roberts A."/>
            <person name="Saif S."/>
            <person name="Shea T."/>
            <person name="Sisk P."/>
            <person name="Sykes S."/>
            <person name="Wortman J."/>
            <person name="Nusbaum C."/>
            <person name="Birren B."/>
        </authorList>
    </citation>
    <scope>NUCLEOTIDE SEQUENCE [LARGE SCALE GENOMIC DNA]</scope>
    <source>
        <strain evidence="2 3">YIT 12058</strain>
    </source>
</reference>
<proteinExistence type="predicted"/>
<dbReference type="PATRIC" id="fig|742727.4.peg.4433"/>
<comment type="caution">
    <text evidence="2">The sequence shown here is derived from an EMBL/GenBank/DDBJ whole genome shotgun (WGS) entry which is preliminary data.</text>
</comment>
<dbReference type="STRING" id="742727.HMPREF9447_04346"/>
<dbReference type="HOGENOM" id="CLU_1465483_0_0_10"/>
<dbReference type="AlphaFoldDB" id="K9DYX8"/>
<evidence type="ECO:0000313" key="3">
    <source>
        <dbReference type="Proteomes" id="UP000009872"/>
    </source>
</evidence>
<keyword evidence="1" id="KW-0812">Transmembrane</keyword>
<protein>
    <submittedName>
        <fullName evidence="2">Uncharacterized protein</fullName>
    </submittedName>
</protein>
<name>K9DYX8_9BACE</name>
<evidence type="ECO:0000313" key="2">
    <source>
        <dbReference type="EMBL" id="EKU88506.1"/>
    </source>
</evidence>
<dbReference type="Proteomes" id="UP000009872">
    <property type="component" value="Unassembled WGS sequence"/>
</dbReference>
<gene>
    <name evidence="2" type="ORF">HMPREF9447_04346</name>
</gene>
<keyword evidence="1" id="KW-1133">Transmembrane helix</keyword>
<sequence>MEIILFPNISVTLRLKDSNMNQELLERTIKNRRIELTNREKKDYYPKENLFTLLFASVVVLLMPLMARLKGEIVETEFIWFSILFPVVSVAVVYITYRNKKNTLKLHYINTALTPQEQQNVLMRLAKENRWKIVLCNKRQFIADDICMRWHVRVVVIFGNPSMAYNSRCNPTNNRWHASGGRNWDNLEMIRQAIEKEWRAKNKNSIFEPVV</sequence>
<keyword evidence="1" id="KW-0472">Membrane</keyword>
<dbReference type="eggNOG" id="ENOG50314KD">
    <property type="taxonomic scope" value="Bacteria"/>
</dbReference>